<keyword evidence="7" id="KW-0653">Protein transport</keyword>
<evidence type="ECO:0000256" key="11">
    <source>
        <dbReference type="ARBA" id="ARBA00023136"/>
    </source>
</evidence>
<dbReference type="GO" id="GO:0015031">
    <property type="term" value="P:protein transport"/>
    <property type="evidence" value="ECO:0007669"/>
    <property type="project" value="UniProtKB-KW"/>
</dbReference>
<dbReference type="GO" id="GO:0031965">
    <property type="term" value="C:nuclear membrane"/>
    <property type="evidence" value="ECO:0007669"/>
    <property type="project" value="UniProtKB-SubCell"/>
</dbReference>
<dbReference type="Proteomes" id="UP000288805">
    <property type="component" value="Unassembled WGS sequence"/>
</dbReference>
<dbReference type="AlphaFoldDB" id="A0A438BR42"/>
<evidence type="ECO:0000256" key="6">
    <source>
        <dbReference type="ARBA" id="ARBA00022816"/>
    </source>
</evidence>
<comment type="caution">
    <text evidence="13">The sequence shown here is derived from an EMBL/GenBank/DDBJ whole genome shotgun (WGS) entry which is preliminary data.</text>
</comment>
<accession>A0A438BR42</accession>
<keyword evidence="10" id="KW-0906">Nuclear pore complex</keyword>
<keyword evidence="12" id="KW-0539">Nucleus</keyword>
<dbReference type="GO" id="GO:0005643">
    <property type="term" value="C:nuclear pore"/>
    <property type="evidence" value="ECO:0007669"/>
    <property type="project" value="UniProtKB-SubCell"/>
</dbReference>
<evidence type="ECO:0000256" key="12">
    <source>
        <dbReference type="ARBA" id="ARBA00023242"/>
    </source>
</evidence>
<evidence type="ECO:0000256" key="3">
    <source>
        <dbReference type="ARBA" id="ARBA00005760"/>
    </source>
</evidence>
<evidence type="ECO:0000256" key="8">
    <source>
        <dbReference type="ARBA" id="ARBA00022989"/>
    </source>
</evidence>
<proteinExistence type="inferred from homology"/>
<dbReference type="PANTHER" id="PTHR13269:SF6">
    <property type="entry name" value="NUCLEOPORIN NDC1"/>
    <property type="match status" value="1"/>
</dbReference>
<evidence type="ECO:0000256" key="10">
    <source>
        <dbReference type="ARBA" id="ARBA00023132"/>
    </source>
</evidence>
<keyword evidence="8" id="KW-1133">Transmembrane helix</keyword>
<dbReference type="Pfam" id="PF09531">
    <property type="entry name" value="Ndc1_Nup"/>
    <property type="match status" value="1"/>
</dbReference>
<evidence type="ECO:0000256" key="1">
    <source>
        <dbReference type="ARBA" id="ARBA00004232"/>
    </source>
</evidence>
<evidence type="ECO:0000256" key="9">
    <source>
        <dbReference type="ARBA" id="ARBA00023010"/>
    </source>
</evidence>
<reference evidence="13 14" key="1">
    <citation type="journal article" date="2018" name="PLoS Genet.">
        <title>Population sequencing reveals clonal diversity and ancestral inbreeding in the grapevine cultivar Chardonnay.</title>
        <authorList>
            <person name="Roach M.J."/>
            <person name="Johnson D.L."/>
            <person name="Bohlmann J."/>
            <person name="van Vuuren H.J."/>
            <person name="Jones S.J."/>
            <person name="Pretorius I.S."/>
            <person name="Schmidt S.A."/>
            <person name="Borneman A.R."/>
        </authorList>
    </citation>
    <scope>NUCLEOTIDE SEQUENCE [LARGE SCALE GENOMIC DNA]</scope>
    <source>
        <strain evidence="14">cv. Chardonnay</strain>
        <tissue evidence="13">Leaf</tissue>
    </source>
</reference>
<keyword evidence="11" id="KW-0472">Membrane</keyword>
<comment type="similarity">
    <text evidence="3">Belongs to the NDC1 family.</text>
</comment>
<keyword evidence="6" id="KW-0509">mRNA transport</keyword>
<evidence type="ECO:0000256" key="2">
    <source>
        <dbReference type="ARBA" id="ARBA00004567"/>
    </source>
</evidence>
<evidence type="ECO:0000313" key="14">
    <source>
        <dbReference type="Proteomes" id="UP000288805"/>
    </source>
</evidence>
<dbReference type="InterPro" id="IPR019049">
    <property type="entry name" value="Nucleoporin_prot_Ndc1/Nup"/>
</dbReference>
<protein>
    <submittedName>
        <fullName evidence="13">Uncharacterized protein</fullName>
    </submittedName>
</protein>
<evidence type="ECO:0000256" key="4">
    <source>
        <dbReference type="ARBA" id="ARBA00022448"/>
    </source>
</evidence>
<gene>
    <name evidence="13" type="ORF">CK203_102329</name>
</gene>
<evidence type="ECO:0000256" key="5">
    <source>
        <dbReference type="ARBA" id="ARBA00022692"/>
    </source>
</evidence>
<name>A0A438BR42_VITVI</name>
<keyword evidence="4" id="KW-0813">Transport</keyword>
<keyword evidence="9" id="KW-0811">Translocation</keyword>
<dbReference type="GO" id="GO:0051028">
    <property type="term" value="P:mRNA transport"/>
    <property type="evidence" value="ECO:0007669"/>
    <property type="project" value="UniProtKB-KW"/>
</dbReference>
<evidence type="ECO:0000313" key="13">
    <source>
        <dbReference type="EMBL" id="RVW13418.1"/>
    </source>
</evidence>
<comment type="subcellular location">
    <subcellularLocation>
        <location evidence="1">Nucleus membrane</location>
        <topology evidence="1">Multi-pass membrane protein</topology>
    </subcellularLocation>
    <subcellularLocation>
        <location evidence="2">Nucleus</location>
        <location evidence="2">Nuclear pore complex</location>
    </subcellularLocation>
</comment>
<keyword evidence="5" id="KW-0812">Transmembrane</keyword>
<organism evidence="13 14">
    <name type="scientific">Vitis vinifera</name>
    <name type="common">Grape</name>
    <dbReference type="NCBI Taxonomy" id="29760"/>
    <lineage>
        <taxon>Eukaryota</taxon>
        <taxon>Viridiplantae</taxon>
        <taxon>Streptophyta</taxon>
        <taxon>Embryophyta</taxon>
        <taxon>Tracheophyta</taxon>
        <taxon>Spermatophyta</taxon>
        <taxon>Magnoliopsida</taxon>
        <taxon>eudicotyledons</taxon>
        <taxon>Gunneridae</taxon>
        <taxon>Pentapetalae</taxon>
        <taxon>rosids</taxon>
        <taxon>Vitales</taxon>
        <taxon>Vitaceae</taxon>
        <taxon>Viteae</taxon>
        <taxon>Vitis</taxon>
    </lineage>
</organism>
<dbReference type="PANTHER" id="PTHR13269">
    <property type="entry name" value="NUCLEOPORIN NDC1"/>
    <property type="match status" value="1"/>
</dbReference>
<sequence>MHHPCMLTTCAAPQATTKPPHDPSKASVITLPCSIGTDRCKLPPHENLLCAWCSWAVASLTARSHKEDRFGVAQLSSSNAAVISTLLSCLLAVETFLGKKTSLQSPNALMGLAGIKWATVTTARSDAATSVVGKKRGFPLHSQAYAIADVLRTSIYCIVSAFHEEMLTGAKAGLLEKDWIIGGKPLYGTRELLLQKLHLFLDFRAC</sequence>
<dbReference type="EMBL" id="QGNW01002653">
    <property type="protein sequence ID" value="RVW13418.1"/>
    <property type="molecule type" value="Genomic_DNA"/>
</dbReference>
<evidence type="ECO:0000256" key="7">
    <source>
        <dbReference type="ARBA" id="ARBA00022927"/>
    </source>
</evidence>